<dbReference type="InterPro" id="IPR050798">
    <property type="entry name" value="YhaM_exoribonuc/phosphodiest"/>
</dbReference>
<dbReference type="SMART" id="SM00471">
    <property type="entry name" value="HDc"/>
    <property type="match status" value="1"/>
</dbReference>
<evidence type="ECO:0000313" key="5">
    <source>
        <dbReference type="Proteomes" id="UP000823821"/>
    </source>
</evidence>
<protein>
    <submittedName>
        <fullName evidence="4">HD domain-containing protein</fullName>
    </submittedName>
</protein>
<evidence type="ECO:0000259" key="3">
    <source>
        <dbReference type="PROSITE" id="PS51831"/>
    </source>
</evidence>
<dbReference type="InterPro" id="IPR006675">
    <property type="entry name" value="HDIG_dom"/>
</dbReference>
<reference evidence="4" key="1">
    <citation type="journal article" date="2021" name="PeerJ">
        <title>Extensive microbial diversity within the chicken gut microbiome revealed by metagenomics and culture.</title>
        <authorList>
            <person name="Gilroy R."/>
            <person name="Ravi A."/>
            <person name="Getino M."/>
            <person name="Pursley I."/>
            <person name="Horton D.L."/>
            <person name="Alikhan N.F."/>
            <person name="Baker D."/>
            <person name="Gharbi K."/>
            <person name="Hall N."/>
            <person name="Watson M."/>
            <person name="Adriaenssens E.M."/>
            <person name="Foster-Nyarko E."/>
            <person name="Jarju S."/>
            <person name="Secka A."/>
            <person name="Antonio M."/>
            <person name="Oren A."/>
            <person name="Chaudhuri R.R."/>
            <person name="La Ragione R."/>
            <person name="Hildebrand F."/>
            <person name="Pallen M.J."/>
        </authorList>
    </citation>
    <scope>NUCLEOTIDE SEQUENCE</scope>
    <source>
        <strain evidence="4">5032</strain>
    </source>
</reference>
<dbReference type="PROSITE" id="PS51831">
    <property type="entry name" value="HD"/>
    <property type="match status" value="1"/>
</dbReference>
<dbReference type="EMBL" id="DWZD01000019">
    <property type="protein sequence ID" value="HJA78600.1"/>
    <property type="molecule type" value="Genomic_DNA"/>
</dbReference>
<evidence type="ECO:0000256" key="2">
    <source>
        <dbReference type="SAM" id="MobiDB-lite"/>
    </source>
</evidence>
<comment type="caution">
    <text evidence="4">The sequence shown here is derived from an EMBL/GenBank/DDBJ whole genome shotgun (WGS) entry which is preliminary data.</text>
</comment>
<dbReference type="Pfam" id="PF01966">
    <property type="entry name" value="HD"/>
    <property type="match status" value="1"/>
</dbReference>
<dbReference type="InterPro" id="IPR003607">
    <property type="entry name" value="HD/PDEase_dom"/>
</dbReference>
<dbReference type="PANTHER" id="PTHR37294:SF1">
    <property type="entry name" value="3'-5' EXORIBONUCLEASE YHAM"/>
    <property type="match status" value="1"/>
</dbReference>
<sequence>MEKGHYVKDLTPPCEARGVFAVAQAMLGQSRNGPYWRLVLSDASGMLEAKIWSPLSGEFSEIPTGALAEVRGRVALFRDQPQLSLEAFRLLPLEECAALSLADFVPASPYDPDDMLAELHALAEQEFTHKPWRKFVRAVLNDAELAPAFRVCPAAKSVHHAYAGGLLEHSLGVFRLCRRLADQYPELDRQTLLAGALFHDIGKIREFSGGLVNDYTDEGRLIGHLELGIEMLEPFWRKAGLEPGLVRHLKHLILSHHGEPEYGAVRLPQTAEALVLHYADNIDAKMAQCRSLFAALEGDEGWTPYQNTLSRALFRGPRTPQTPVPRKEPRKPRSRPSDDNLLSLL</sequence>
<keyword evidence="1" id="KW-0378">Hydrolase</keyword>
<accession>A0A9D2KR84</accession>
<dbReference type="InterPro" id="IPR006674">
    <property type="entry name" value="HD_domain"/>
</dbReference>
<feature type="region of interest" description="Disordered" evidence="2">
    <location>
        <begin position="315"/>
        <end position="345"/>
    </location>
</feature>
<organism evidence="4 5">
    <name type="scientific">Candidatus Desulfovibrio intestinavium</name>
    <dbReference type="NCBI Taxonomy" id="2838534"/>
    <lineage>
        <taxon>Bacteria</taxon>
        <taxon>Pseudomonadati</taxon>
        <taxon>Thermodesulfobacteriota</taxon>
        <taxon>Desulfovibrionia</taxon>
        <taxon>Desulfovibrionales</taxon>
        <taxon>Desulfovibrionaceae</taxon>
        <taxon>Desulfovibrio</taxon>
    </lineage>
</organism>
<name>A0A9D2KR84_9BACT</name>
<dbReference type="GO" id="GO:0031125">
    <property type="term" value="P:rRNA 3'-end processing"/>
    <property type="evidence" value="ECO:0007669"/>
    <property type="project" value="TreeGrafter"/>
</dbReference>
<dbReference type="CDD" id="cd00077">
    <property type="entry name" value="HDc"/>
    <property type="match status" value="1"/>
</dbReference>
<reference evidence="4" key="2">
    <citation type="submission" date="2021-04" db="EMBL/GenBank/DDBJ databases">
        <authorList>
            <person name="Gilroy R."/>
        </authorList>
    </citation>
    <scope>NUCLEOTIDE SEQUENCE</scope>
    <source>
        <strain evidence="4">5032</strain>
    </source>
</reference>
<dbReference type="PANTHER" id="PTHR37294">
    <property type="entry name" value="3'-5' EXORIBONUCLEASE YHAM"/>
    <property type="match status" value="1"/>
</dbReference>
<evidence type="ECO:0000313" key="4">
    <source>
        <dbReference type="EMBL" id="HJA78600.1"/>
    </source>
</evidence>
<evidence type="ECO:0000256" key="1">
    <source>
        <dbReference type="ARBA" id="ARBA00022801"/>
    </source>
</evidence>
<dbReference type="Gene3D" id="1.10.3210.10">
    <property type="entry name" value="Hypothetical protein af1432"/>
    <property type="match status" value="1"/>
</dbReference>
<feature type="domain" description="HD" evidence="3">
    <location>
        <begin position="166"/>
        <end position="285"/>
    </location>
</feature>
<proteinExistence type="predicted"/>
<dbReference type="GO" id="GO:0016787">
    <property type="term" value="F:hydrolase activity"/>
    <property type="evidence" value="ECO:0007669"/>
    <property type="project" value="UniProtKB-KW"/>
</dbReference>
<dbReference type="AlphaFoldDB" id="A0A9D2KR84"/>
<dbReference type="SUPFAM" id="SSF109604">
    <property type="entry name" value="HD-domain/PDEase-like"/>
    <property type="match status" value="1"/>
</dbReference>
<gene>
    <name evidence="4" type="ORF">H9784_03365</name>
</gene>
<dbReference type="NCBIfam" id="TIGR00277">
    <property type="entry name" value="HDIG"/>
    <property type="match status" value="1"/>
</dbReference>
<dbReference type="Proteomes" id="UP000823821">
    <property type="component" value="Unassembled WGS sequence"/>
</dbReference>